<dbReference type="STRING" id="1618756.UV12_C0015G0017"/>
<dbReference type="Gene3D" id="3.40.50.2300">
    <property type="match status" value="1"/>
</dbReference>
<protein>
    <submittedName>
        <fullName evidence="8">Response regulator receiver protein</fullName>
    </submittedName>
</protein>
<feature type="modified residue" description="4-aspartylphosphate" evidence="6">
    <location>
        <position position="52"/>
    </location>
</feature>
<keyword evidence="2" id="KW-0902">Two-component regulatory system</keyword>
<comment type="caution">
    <text evidence="8">The sequence shown here is derived from an EMBL/GenBank/DDBJ whole genome shotgun (WGS) entry which is preliminary data.</text>
</comment>
<reference evidence="8 9" key="1">
    <citation type="journal article" date="2015" name="Nature">
        <title>rRNA introns, odd ribosomes, and small enigmatic genomes across a large radiation of phyla.</title>
        <authorList>
            <person name="Brown C.T."/>
            <person name="Hug L.A."/>
            <person name="Thomas B.C."/>
            <person name="Sharon I."/>
            <person name="Castelle C.J."/>
            <person name="Singh A."/>
            <person name="Wilkins M.J."/>
            <person name="Williams K.H."/>
            <person name="Banfield J.F."/>
        </authorList>
    </citation>
    <scope>NUCLEOTIDE SEQUENCE [LARGE SCALE GENOMIC DNA]</scope>
</reference>
<dbReference type="SUPFAM" id="SSF52172">
    <property type="entry name" value="CheY-like"/>
    <property type="match status" value="1"/>
</dbReference>
<dbReference type="GO" id="GO:0000976">
    <property type="term" value="F:transcription cis-regulatory region binding"/>
    <property type="evidence" value="ECO:0007669"/>
    <property type="project" value="TreeGrafter"/>
</dbReference>
<dbReference type="Pfam" id="PF00072">
    <property type="entry name" value="Response_reg"/>
    <property type="match status" value="1"/>
</dbReference>
<evidence type="ECO:0000256" key="1">
    <source>
        <dbReference type="ARBA" id="ARBA00022553"/>
    </source>
</evidence>
<evidence type="ECO:0000256" key="2">
    <source>
        <dbReference type="ARBA" id="ARBA00023012"/>
    </source>
</evidence>
<keyword evidence="1 6" id="KW-0597">Phosphoprotein</keyword>
<dbReference type="GO" id="GO:0005829">
    <property type="term" value="C:cytosol"/>
    <property type="evidence" value="ECO:0007669"/>
    <property type="project" value="TreeGrafter"/>
</dbReference>
<dbReference type="PROSITE" id="PS50110">
    <property type="entry name" value="RESPONSE_REGULATORY"/>
    <property type="match status" value="1"/>
</dbReference>
<dbReference type="GO" id="GO:0032993">
    <property type="term" value="C:protein-DNA complex"/>
    <property type="evidence" value="ECO:0007669"/>
    <property type="project" value="TreeGrafter"/>
</dbReference>
<name>A0A0G1CBA1_9BACT</name>
<dbReference type="Proteomes" id="UP000034704">
    <property type="component" value="Unassembled WGS sequence"/>
</dbReference>
<evidence type="ECO:0000313" key="9">
    <source>
        <dbReference type="Proteomes" id="UP000034704"/>
    </source>
</evidence>
<evidence type="ECO:0000256" key="3">
    <source>
        <dbReference type="ARBA" id="ARBA00023015"/>
    </source>
</evidence>
<evidence type="ECO:0000313" key="8">
    <source>
        <dbReference type="EMBL" id="KKS46923.1"/>
    </source>
</evidence>
<sequence>MNHVLVVEDEDFLVRALKDNLVSEGHSVSVATDGEMAFDELKKKKPSLILLDLLLPKKNGFDVLRDIRSNPEWQHIPVVILSNLGEDSEIKRALELGANDYFVKSQHPIQEVMEKVREYLQGAGAR</sequence>
<dbReference type="InterPro" id="IPR039420">
    <property type="entry name" value="WalR-like"/>
</dbReference>
<evidence type="ECO:0000259" key="7">
    <source>
        <dbReference type="PROSITE" id="PS50110"/>
    </source>
</evidence>
<proteinExistence type="predicted"/>
<evidence type="ECO:0000256" key="6">
    <source>
        <dbReference type="PROSITE-ProRule" id="PRU00169"/>
    </source>
</evidence>
<dbReference type="PANTHER" id="PTHR48111:SF1">
    <property type="entry name" value="TWO-COMPONENT RESPONSE REGULATOR ORR33"/>
    <property type="match status" value="1"/>
</dbReference>
<feature type="domain" description="Response regulatory" evidence="7">
    <location>
        <begin position="3"/>
        <end position="119"/>
    </location>
</feature>
<organism evidence="8 9">
    <name type="scientific">Candidatus Nomurabacteria bacterium GW2011_GWC2_42_20</name>
    <dbReference type="NCBI Taxonomy" id="1618756"/>
    <lineage>
        <taxon>Bacteria</taxon>
        <taxon>Candidatus Nomuraibacteriota</taxon>
    </lineage>
</organism>
<dbReference type="GO" id="GO:0006355">
    <property type="term" value="P:regulation of DNA-templated transcription"/>
    <property type="evidence" value="ECO:0007669"/>
    <property type="project" value="TreeGrafter"/>
</dbReference>
<accession>A0A0G1CBA1</accession>
<keyword evidence="3" id="KW-0805">Transcription regulation</keyword>
<evidence type="ECO:0000256" key="4">
    <source>
        <dbReference type="ARBA" id="ARBA00023125"/>
    </source>
</evidence>
<gene>
    <name evidence="8" type="ORF">UV12_C0015G0017</name>
</gene>
<evidence type="ECO:0000256" key="5">
    <source>
        <dbReference type="ARBA" id="ARBA00023163"/>
    </source>
</evidence>
<keyword evidence="4" id="KW-0238">DNA-binding</keyword>
<dbReference type="AlphaFoldDB" id="A0A0G1CBA1"/>
<dbReference type="SMART" id="SM00448">
    <property type="entry name" value="REC"/>
    <property type="match status" value="1"/>
</dbReference>
<keyword evidence="5" id="KW-0804">Transcription</keyword>
<dbReference type="GO" id="GO:0000156">
    <property type="term" value="F:phosphorelay response regulator activity"/>
    <property type="evidence" value="ECO:0007669"/>
    <property type="project" value="TreeGrafter"/>
</dbReference>
<dbReference type="InterPro" id="IPR011006">
    <property type="entry name" value="CheY-like_superfamily"/>
</dbReference>
<dbReference type="PANTHER" id="PTHR48111">
    <property type="entry name" value="REGULATOR OF RPOS"/>
    <property type="match status" value="1"/>
</dbReference>
<dbReference type="InterPro" id="IPR001789">
    <property type="entry name" value="Sig_transdc_resp-reg_receiver"/>
</dbReference>
<dbReference type="EMBL" id="LCDG01000015">
    <property type="protein sequence ID" value="KKS46923.1"/>
    <property type="molecule type" value="Genomic_DNA"/>
</dbReference>
<dbReference type="CDD" id="cd17574">
    <property type="entry name" value="REC_OmpR"/>
    <property type="match status" value="1"/>
</dbReference>